<dbReference type="InterPro" id="IPR013096">
    <property type="entry name" value="Cupin_2"/>
</dbReference>
<dbReference type="PANTHER" id="PTHR46796:SF13">
    <property type="entry name" value="HTH-TYPE TRANSCRIPTIONAL ACTIVATOR RHAS"/>
    <property type="match status" value="1"/>
</dbReference>
<dbReference type="Gene3D" id="2.60.120.10">
    <property type="entry name" value="Jelly Rolls"/>
    <property type="match status" value="1"/>
</dbReference>
<name>A0ABV5W234_9BACL</name>
<reference evidence="7 8" key="1">
    <citation type="submission" date="2024-09" db="EMBL/GenBank/DDBJ databases">
        <authorList>
            <person name="Sun Q."/>
            <person name="Mori K."/>
        </authorList>
    </citation>
    <scope>NUCLEOTIDE SEQUENCE [LARGE SCALE GENOMIC DNA]</scope>
    <source>
        <strain evidence="7 8">JCM 12520</strain>
    </source>
</reference>
<evidence type="ECO:0000256" key="5">
    <source>
        <dbReference type="ARBA" id="ARBA00023163"/>
    </source>
</evidence>
<dbReference type="PANTHER" id="PTHR46796">
    <property type="entry name" value="HTH-TYPE TRANSCRIPTIONAL ACTIVATOR RHAS-RELATED"/>
    <property type="match status" value="1"/>
</dbReference>
<evidence type="ECO:0000256" key="3">
    <source>
        <dbReference type="ARBA" id="ARBA00023125"/>
    </source>
</evidence>
<dbReference type="RefSeq" id="WP_344916054.1">
    <property type="nucleotide sequence ID" value="NZ_BAAAYO010000018.1"/>
</dbReference>
<dbReference type="Pfam" id="PF12833">
    <property type="entry name" value="HTH_18"/>
    <property type="match status" value="1"/>
</dbReference>
<dbReference type="Pfam" id="PF07883">
    <property type="entry name" value="Cupin_2"/>
    <property type="match status" value="1"/>
</dbReference>
<dbReference type="InterPro" id="IPR018060">
    <property type="entry name" value="HTH_AraC"/>
</dbReference>
<dbReference type="PROSITE" id="PS00041">
    <property type="entry name" value="HTH_ARAC_FAMILY_1"/>
    <property type="match status" value="1"/>
</dbReference>
<dbReference type="InterPro" id="IPR037923">
    <property type="entry name" value="HTH-like"/>
</dbReference>
<evidence type="ECO:0000256" key="2">
    <source>
        <dbReference type="ARBA" id="ARBA00023015"/>
    </source>
</evidence>
<keyword evidence="2" id="KW-0805">Transcription regulation</keyword>
<keyword evidence="3" id="KW-0238">DNA-binding</keyword>
<dbReference type="InterPro" id="IPR018062">
    <property type="entry name" value="HTH_AraC-typ_CS"/>
</dbReference>
<dbReference type="InterPro" id="IPR009057">
    <property type="entry name" value="Homeodomain-like_sf"/>
</dbReference>
<evidence type="ECO:0000256" key="1">
    <source>
        <dbReference type="ARBA" id="ARBA00022490"/>
    </source>
</evidence>
<dbReference type="SUPFAM" id="SSF51215">
    <property type="entry name" value="Regulatory protein AraC"/>
    <property type="match status" value="1"/>
</dbReference>
<proteinExistence type="predicted"/>
<dbReference type="InterPro" id="IPR014710">
    <property type="entry name" value="RmlC-like_jellyroll"/>
</dbReference>
<dbReference type="Proteomes" id="UP001589619">
    <property type="component" value="Unassembled WGS sequence"/>
</dbReference>
<accession>A0ABV5W234</accession>
<dbReference type="Gene3D" id="1.10.10.60">
    <property type="entry name" value="Homeodomain-like"/>
    <property type="match status" value="2"/>
</dbReference>
<dbReference type="PROSITE" id="PS01124">
    <property type="entry name" value="HTH_ARAC_FAMILY_2"/>
    <property type="match status" value="1"/>
</dbReference>
<evidence type="ECO:0000256" key="4">
    <source>
        <dbReference type="ARBA" id="ARBA00023159"/>
    </source>
</evidence>
<keyword evidence="5" id="KW-0804">Transcription</keyword>
<evidence type="ECO:0000313" key="7">
    <source>
        <dbReference type="EMBL" id="MFB9754477.1"/>
    </source>
</evidence>
<evidence type="ECO:0000313" key="8">
    <source>
        <dbReference type="Proteomes" id="UP001589619"/>
    </source>
</evidence>
<protein>
    <submittedName>
        <fullName evidence="7">AraC family transcriptional regulator</fullName>
    </submittedName>
</protein>
<dbReference type="SUPFAM" id="SSF46689">
    <property type="entry name" value="Homeodomain-like"/>
    <property type="match status" value="2"/>
</dbReference>
<evidence type="ECO:0000259" key="6">
    <source>
        <dbReference type="PROSITE" id="PS01124"/>
    </source>
</evidence>
<dbReference type="PRINTS" id="PR00032">
    <property type="entry name" value="HTHARAC"/>
</dbReference>
<keyword evidence="4" id="KW-0010">Activator</keyword>
<comment type="caution">
    <text evidence="7">The sequence shown here is derived from an EMBL/GenBank/DDBJ whole genome shotgun (WGS) entry which is preliminary data.</text>
</comment>
<keyword evidence="8" id="KW-1185">Reference proteome</keyword>
<sequence length="282" mass="32845">MTEGTNPIGNVTFRASKWFNKVKCEPGWDWKPAHGLPDYDLWYALEGSGEMRLNGHTYPIRRGSCFIVHPGDRPHAVQNDDDRLTVIFIHFWANVPLDTTPPVWPRHTFFRDVYPIERLLHEMLYVLGSRDSLREEEFDCWMKLSILHIHRHHHDKGQAALSARHQETIRAAIDYIRRESGRRVRTDELAGRAGMSQAHLNIVFKQFAGMPLKKYITLTRLERARYLLSDTTMNVSEVADAIGYSDVYTFSKIFKRYFGMTPSYYQISSRVSIKTNSMPPDR</sequence>
<gene>
    <name evidence="7" type="ORF">ACFFNY_23150</name>
</gene>
<organism evidence="7 8">
    <name type="scientific">Paenibacillus hodogayensis</name>
    <dbReference type="NCBI Taxonomy" id="279208"/>
    <lineage>
        <taxon>Bacteria</taxon>
        <taxon>Bacillati</taxon>
        <taxon>Bacillota</taxon>
        <taxon>Bacilli</taxon>
        <taxon>Bacillales</taxon>
        <taxon>Paenibacillaceae</taxon>
        <taxon>Paenibacillus</taxon>
    </lineage>
</organism>
<dbReference type="InterPro" id="IPR020449">
    <property type="entry name" value="Tscrpt_reg_AraC-type_HTH"/>
</dbReference>
<feature type="domain" description="HTH araC/xylS-type" evidence="6">
    <location>
        <begin position="170"/>
        <end position="268"/>
    </location>
</feature>
<dbReference type="EMBL" id="JBHMAG010000015">
    <property type="protein sequence ID" value="MFB9754477.1"/>
    <property type="molecule type" value="Genomic_DNA"/>
</dbReference>
<dbReference type="InterPro" id="IPR050204">
    <property type="entry name" value="AraC_XylS_family_regulators"/>
</dbReference>
<dbReference type="SMART" id="SM00342">
    <property type="entry name" value="HTH_ARAC"/>
    <property type="match status" value="1"/>
</dbReference>
<keyword evidence="1" id="KW-0963">Cytoplasm</keyword>